<sequence>MEEKKEKISEMVAHFSREYLALGEDVEHKQQLLNSAISAWNIASLGEKNREGAIKKYLEGWKRLNPTHEKDMLKGMEEDLRLLIKRKLELYPDIKKQIVNAHIQEMDGKNRITVASVTLK</sequence>
<gene>
    <name evidence="1" type="ORF">AYP45_00810</name>
</gene>
<accession>A0A1V4AXP9</accession>
<evidence type="ECO:0000313" key="2">
    <source>
        <dbReference type="Proteomes" id="UP000189681"/>
    </source>
</evidence>
<dbReference type="EMBL" id="AYTS01000008">
    <property type="protein sequence ID" value="OOP57892.1"/>
    <property type="molecule type" value="Genomic_DNA"/>
</dbReference>
<name>A0A1V4AXP9_9BACT</name>
<comment type="caution">
    <text evidence="1">The sequence shown here is derived from an EMBL/GenBank/DDBJ whole genome shotgun (WGS) entry which is preliminary data.</text>
</comment>
<evidence type="ECO:0000313" key="1">
    <source>
        <dbReference type="EMBL" id="OOP57892.1"/>
    </source>
</evidence>
<protein>
    <submittedName>
        <fullName evidence="1">Uncharacterized protein</fullName>
    </submittedName>
</protein>
<reference evidence="1 2" key="1">
    <citation type="journal article" date="2017" name="Water Res.">
        <title>Discovery and metagenomic analysis of an anammox bacterial enrichment related to Candidatus "Brocadia caroliniensis" in a full-scale glycerol-fed nitritation-denitritation separate centrate treatment process.</title>
        <authorList>
            <person name="Park H."/>
            <person name="Brotto A.C."/>
            <person name="van Loosdrecht M.C."/>
            <person name="Chandran K."/>
        </authorList>
    </citation>
    <scope>NUCLEOTIDE SEQUENCE [LARGE SCALE GENOMIC DNA]</scope>
    <source>
        <strain evidence="1">26THWARD</strain>
    </source>
</reference>
<proteinExistence type="predicted"/>
<dbReference type="Proteomes" id="UP000189681">
    <property type="component" value="Unassembled WGS sequence"/>
</dbReference>
<organism evidence="1 2">
    <name type="scientific">Candidatus Brocadia carolinensis</name>
    <dbReference type="NCBI Taxonomy" id="1004156"/>
    <lineage>
        <taxon>Bacteria</taxon>
        <taxon>Pseudomonadati</taxon>
        <taxon>Planctomycetota</taxon>
        <taxon>Candidatus Brocadiia</taxon>
        <taxon>Candidatus Brocadiales</taxon>
        <taxon>Candidatus Brocadiaceae</taxon>
        <taxon>Candidatus Brocadia</taxon>
    </lineage>
</organism>
<dbReference type="AlphaFoldDB" id="A0A1V4AXP9"/>